<accession>A0ABT7PPM9</accession>
<organism evidence="1 2">
    <name type="scientific">Roseiconus lacunae</name>
    <dbReference type="NCBI Taxonomy" id="2605694"/>
    <lineage>
        <taxon>Bacteria</taxon>
        <taxon>Pseudomonadati</taxon>
        <taxon>Planctomycetota</taxon>
        <taxon>Planctomycetia</taxon>
        <taxon>Pirellulales</taxon>
        <taxon>Pirellulaceae</taxon>
        <taxon>Roseiconus</taxon>
    </lineage>
</organism>
<name>A0ABT7PPM9_9BACT</name>
<evidence type="ECO:0000313" key="1">
    <source>
        <dbReference type="EMBL" id="MDM4018266.1"/>
    </source>
</evidence>
<keyword evidence="2" id="KW-1185">Reference proteome</keyword>
<protein>
    <recommendedName>
        <fullName evidence="3">Metallopeptidase</fullName>
    </recommendedName>
</protein>
<dbReference type="Proteomes" id="UP001239462">
    <property type="component" value="Unassembled WGS sequence"/>
</dbReference>
<dbReference type="InterPro" id="IPR024079">
    <property type="entry name" value="MetalloPept_cat_dom_sf"/>
</dbReference>
<sequence length="258" mass="29492">MIEFLSQRRFAAQICVVVLSPLAIVLIGLSRHATAVDPPKSLPDVTELPAKVDGYQPRIVQGWGFQISERLLDEDRQQTEHAVMKFADQIELVKRILPPGSLKQISHVTIWLSPPYEGFGATGEYHPSARWLQANGRVPELHRCIEFTNTAKIDAEIKRMPALLLHELAHAYHDQVLGFEHPEIERVFRQARDVGTYDAVARHDGKITKSYAMTNAKEYFAELSESLFARNDFFPFDHGELVRHDPQGYRVLTRLWNQ</sequence>
<evidence type="ECO:0000313" key="2">
    <source>
        <dbReference type="Proteomes" id="UP001239462"/>
    </source>
</evidence>
<dbReference type="EMBL" id="JASZZN010000020">
    <property type="protein sequence ID" value="MDM4018266.1"/>
    <property type="molecule type" value="Genomic_DNA"/>
</dbReference>
<gene>
    <name evidence="1" type="ORF">QTN89_22640</name>
</gene>
<reference evidence="1 2" key="1">
    <citation type="submission" date="2023-06" db="EMBL/GenBank/DDBJ databases">
        <title>Roseiconus lacunae JC819 isolated from Gulf of Mannar region, Tamil Nadu.</title>
        <authorList>
            <person name="Pk S."/>
            <person name="Ch S."/>
            <person name="Ch V.R."/>
        </authorList>
    </citation>
    <scope>NUCLEOTIDE SEQUENCE [LARGE SCALE GENOMIC DNA]</scope>
    <source>
        <strain evidence="1 2">JC819</strain>
    </source>
</reference>
<dbReference type="Gene3D" id="3.40.390.10">
    <property type="entry name" value="Collagenase (Catalytic Domain)"/>
    <property type="match status" value="1"/>
</dbReference>
<dbReference type="RefSeq" id="WP_289166019.1">
    <property type="nucleotide sequence ID" value="NZ_JASZZN010000020.1"/>
</dbReference>
<evidence type="ECO:0008006" key="3">
    <source>
        <dbReference type="Google" id="ProtNLM"/>
    </source>
</evidence>
<proteinExistence type="predicted"/>
<dbReference type="SUPFAM" id="SSF55486">
    <property type="entry name" value="Metalloproteases ('zincins'), catalytic domain"/>
    <property type="match status" value="1"/>
</dbReference>
<comment type="caution">
    <text evidence="1">The sequence shown here is derived from an EMBL/GenBank/DDBJ whole genome shotgun (WGS) entry which is preliminary data.</text>
</comment>